<dbReference type="Pfam" id="PF00724">
    <property type="entry name" value="Oxidored_FMN"/>
    <property type="match status" value="1"/>
</dbReference>
<accession>A0A024EAI9</accession>
<proteinExistence type="predicted"/>
<dbReference type="InterPro" id="IPR013785">
    <property type="entry name" value="Aldolase_TIM"/>
</dbReference>
<dbReference type="GO" id="GO:0016491">
    <property type="term" value="F:oxidoreductase activity"/>
    <property type="evidence" value="ECO:0007669"/>
    <property type="project" value="InterPro"/>
</dbReference>
<dbReference type="InterPro" id="IPR001155">
    <property type="entry name" value="OxRdtase_FMN_N"/>
</dbReference>
<evidence type="ECO:0000259" key="1">
    <source>
        <dbReference type="Pfam" id="PF00724"/>
    </source>
</evidence>
<dbReference type="PANTHER" id="PTHR22893:SF55">
    <property type="entry name" value="OXIDOREDUCTASE-RELATED"/>
    <property type="match status" value="1"/>
</dbReference>
<dbReference type="EMBL" id="CP005960">
    <property type="protein sequence ID" value="AHZ69600.1"/>
    <property type="molecule type" value="Genomic_DNA"/>
</dbReference>
<dbReference type="SUPFAM" id="SSF51395">
    <property type="entry name" value="FMN-linked oxidoreductases"/>
    <property type="match status" value="1"/>
</dbReference>
<dbReference type="AlphaFoldDB" id="A0A024EAI9"/>
<name>A0A024EAI9_9PSED</name>
<dbReference type="CDD" id="cd04747">
    <property type="entry name" value="OYE_like_5_FMN"/>
    <property type="match status" value="1"/>
</dbReference>
<reference evidence="2 3" key="1">
    <citation type="journal article" date="2012" name="J. Bacteriol.">
        <title>Genome sequence of cold-adapted Pseudomonas mandelii strain JR-1.</title>
        <authorList>
            <person name="Jang S.H."/>
            <person name="Kim J."/>
            <person name="Kim J."/>
            <person name="Hong S."/>
            <person name="Lee C."/>
        </authorList>
    </citation>
    <scope>NUCLEOTIDE SEQUENCE [LARGE SCALE GENOMIC DNA]</scope>
    <source>
        <strain evidence="2 3">JR-1</strain>
    </source>
</reference>
<dbReference type="GO" id="GO:0010181">
    <property type="term" value="F:FMN binding"/>
    <property type="evidence" value="ECO:0007669"/>
    <property type="project" value="InterPro"/>
</dbReference>
<sequence length="390" mass="43085">MLFKACGSPYYRRHKVIYPVERPMPVKALFKPFHLGSLELPTRVVMAPMTRSFSPGGVPNSKVIEYYRRRAAAGVGLIITEGTTVGHKASNGYPNVPHFYGEAALAGWKKVVDAVHAEGGKIVPQLWHVGSVRRIGTEPDASVPGYGPSEKLKDGQVVVHGMTKQDIQDVIAAFAQAAKDAQSIGMDGVEIHGAHGYLVDQFFWEGSNQRTDEYGGSLANRSRFAIELIQAVRAAVGEGFPIIFRFSQWKQQDYTARLVQTPEALGEFLKPLSDAGVDIFHCSTRRFWEPEFDGSELNLAGWTRKLTGKPTITVGSVGLDGEFLQFMVNTDKIAQPASLEKLLERLNNDEFDLVAVGRALLVDPDWAQKVRDGREEDILPFSREALMTLV</sequence>
<dbReference type="HOGENOM" id="CLU_012153_0_1_6"/>
<dbReference type="Proteomes" id="UP000026913">
    <property type="component" value="Chromosome"/>
</dbReference>
<evidence type="ECO:0000313" key="3">
    <source>
        <dbReference type="Proteomes" id="UP000026913"/>
    </source>
</evidence>
<gene>
    <name evidence="2" type="ORF">OU5_2521</name>
</gene>
<feature type="domain" description="NADH:flavin oxidoreductase/NADH oxidase N-terminal" evidence="1">
    <location>
        <begin position="29"/>
        <end position="376"/>
    </location>
</feature>
<dbReference type="Gene3D" id="3.20.20.70">
    <property type="entry name" value="Aldolase class I"/>
    <property type="match status" value="1"/>
</dbReference>
<protein>
    <submittedName>
        <fullName evidence="2">NADH:flavin oxidoreductase/NADH oxidase</fullName>
    </submittedName>
</protein>
<dbReference type="InterPro" id="IPR045247">
    <property type="entry name" value="Oye-like"/>
</dbReference>
<dbReference type="KEGG" id="pman:OU5_2521"/>
<dbReference type="FunFam" id="3.20.20.70:FF:000262">
    <property type="entry name" value="NADH:flavin oxidoreductase"/>
    <property type="match status" value="1"/>
</dbReference>
<dbReference type="GO" id="GO:0005829">
    <property type="term" value="C:cytosol"/>
    <property type="evidence" value="ECO:0007669"/>
    <property type="project" value="TreeGrafter"/>
</dbReference>
<evidence type="ECO:0000313" key="2">
    <source>
        <dbReference type="EMBL" id="AHZ69600.1"/>
    </source>
</evidence>
<organism evidence="2 3">
    <name type="scientific">Pseudomonas mandelii JR-1</name>
    <dbReference type="NCBI Taxonomy" id="1147786"/>
    <lineage>
        <taxon>Bacteria</taxon>
        <taxon>Pseudomonadati</taxon>
        <taxon>Pseudomonadota</taxon>
        <taxon>Gammaproteobacteria</taxon>
        <taxon>Pseudomonadales</taxon>
        <taxon>Pseudomonadaceae</taxon>
        <taxon>Pseudomonas</taxon>
    </lineage>
</organism>
<dbReference type="PANTHER" id="PTHR22893">
    <property type="entry name" value="NADH OXIDOREDUCTASE-RELATED"/>
    <property type="match status" value="1"/>
</dbReference>